<dbReference type="RefSeq" id="WP_233051939.1">
    <property type="nucleotide sequence ID" value="NZ_JAIMJA010000005.1"/>
</dbReference>
<protein>
    <submittedName>
        <fullName evidence="1">Uncharacterized protein</fullName>
    </submittedName>
</protein>
<comment type="caution">
    <text evidence="1">The sequence shown here is derived from an EMBL/GenBank/DDBJ whole genome shotgun (WGS) entry which is preliminary data.</text>
</comment>
<keyword evidence="2" id="KW-1185">Reference proteome</keyword>
<gene>
    <name evidence="1" type="ORF">K6Y31_06190</name>
</gene>
<evidence type="ECO:0000313" key="2">
    <source>
        <dbReference type="Proteomes" id="UP001201273"/>
    </source>
</evidence>
<accession>A0ABS8W5Y8</accession>
<dbReference type="EMBL" id="JAIMJA010000005">
    <property type="protein sequence ID" value="MCE2594399.1"/>
    <property type="molecule type" value="Genomic_DNA"/>
</dbReference>
<proteinExistence type="predicted"/>
<organism evidence="1 2">
    <name type="scientific">Motilimonas cestriensis</name>
    <dbReference type="NCBI Taxonomy" id="2742685"/>
    <lineage>
        <taxon>Bacteria</taxon>
        <taxon>Pseudomonadati</taxon>
        <taxon>Pseudomonadota</taxon>
        <taxon>Gammaproteobacteria</taxon>
        <taxon>Alteromonadales</taxon>
        <taxon>Alteromonadales genera incertae sedis</taxon>
        <taxon>Motilimonas</taxon>
    </lineage>
</organism>
<dbReference type="Proteomes" id="UP001201273">
    <property type="component" value="Unassembled WGS sequence"/>
</dbReference>
<reference evidence="1 2" key="1">
    <citation type="journal article" date="2022" name="Environ. Microbiol. Rep.">
        <title>Eco-phylogenetic analyses reveal divergent evolution of vitamin B12 metabolism in the marine bacterial family 'Psychromonadaceae'.</title>
        <authorList>
            <person name="Jin X."/>
            <person name="Yang Y."/>
            <person name="Cao H."/>
            <person name="Gao B."/>
            <person name="Zhao Z."/>
        </authorList>
    </citation>
    <scope>NUCLEOTIDE SEQUENCE [LARGE SCALE GENOMIC DNA]</scope>
    <source>
        <strain evidence="1 2">MKS20</strain>
    </source>
</reference>
<sequence>MSNAYQRFSGLLKPPARTIATVVNVHNNGTTTVRHSNGSFELVLGDSIASGKVYIKDGELVAQAANLPYSEVEV</sequence>
<evidence type="ECO:0000313" key="1">
    <source>
        <dbReference type="EMBL" id="MCE2594399.1"/>
    </source>
</evidence>
<name>A0ABS8W5Y8_9GAMM</name>